<dbReference type="InterPro" id="IPR017853">
    <property type="entry name" value="GH"/>
</dbReference>
<dbReference type="AlphaFoldDB" id="A0A8H4QP04"/>
<dbReference type="Gene3D" id="3.20.20.300">
    <property type="entry name" value="Glycoside hydrolase, family 3, N-terminal domain"/>
    <property type="match status" value="1"/>
</dbReference>
<keyword evidence="5 6" id="KW-0326">Glycosidase</keyword>
<reference evidence="8 9" key="1">
    <citation type="submission" date="2019-12" db="EMBL/GenBank/DDBJ databases">
        <authorList>
            <person name="Floudas D."/>
            <person name="Bentzer J."/>
            <person name="Ahren D."/>
            <person name="Johansson T."/>
            <person name="Persson P."/>
            <person name="Tunlid A."/>
        </authorList>
    </citation>
    <scope>NUCLEOTIDE SEQUENCE [LARGE SCALE GENOMIC DNA]</scope>
    <source>
        <strain evidence="8 9">CBS 102.39</strain>
    </source>
</reference>
<evidence type="ECO:0000313" key="9">
    <source>
        <dbReference type="Proteomes" id="UP000521872"/>
    </source>
</evidence>
<evidence type="ECO:0000256" key="4">
    <source>
        <dbReference type="ARBA" id="ARBA00022801"/>
    </source>
</evidence>
<dbReference type="Pfam" id="PF07691">
    <property type="entry name" value="PA14"/>
    <property type="match status" value="1"/>
</dbReference>
<keyword evidence="9" id="KW-1185">Reference proteome</keyword>
<dbReference type="InterPro" id="IPR037524">
    <property type="entry name" value="PA14/GLEYA"/>
</dbReference>
<dbReference type="Gene3D" id="3.40.50.1700">
    <property type="entry name" value="Glycoside hydrolase family 3 C-terminal domain"/>
    <property type="match status" value="2"/>
</dbReference>
<comment type="similarity">
    <text evidence="2 6">Belongs to the glycosyl hydrolase 3 family.</text>
</comment>
<dbReference type="InterPro" id="IPR019800">
    <property type="entry name" value="Glyco_hydro_3_AS"/>
</dbReference>
<dbReference type="InterPro" id="IPR001764">
    <property type="entry name" value="Glyco_hydro_3_N"/>
</dbReference>
<dbReference type="PRINTS" id="PR00133">
    <property type="entry name" value="GLHYDRLASE3"/>
</dbReference>
<dbReference type="InterPro" id="IPR036881">
    <property type="entry name" value="Glyco_hydro_3_C_sf"/>
</dbReference>
<evidence type="ECO:0000256" key="2">
    <source>
        <dbReference type="ARBA" id="ARBA00005336"/>
    </source>
</evidence>
<dbReference type="PANTHER" id="PTHR42715">
    <property type="entry name" value="BETA-GLUCOSIDASE"/>
    <property type="match status" value="1"/>
</dbReference>
<dbReference type="Gene3D" id="2.60.40.10">
    <property type="entry name" value="Immunoglobulins"/>
    <property type="match status" value="1"/>
</dbReference>
<dbReference type="PROSITE" id="PS51820">
    <property type="entry name" value="PA14"/>
    <property type="match status" value="1"/>
</dbReference>
<comment type="caution">
    <text evidence="8">The sequence shown here is derived from an EMBL/GenBank/DDBJ whole genome shotgun (WGS) entry which is preliminary data.</text>
</comment>
<gene>
    <name evidence="8" type="ORF">D9613_002812</name>
</gene>
<dbReference type="GO" id="GO:0008422">
    <property type="term" value="F:beta-glucosidase activity"/>
    <property type="evidence" value="ECO:0007669"/>
    <property type="project" value="UniProtKB-EC"/>
</dbReference>
<dbReference type="InterPro" id="IPR011658">
    <property type="entry name" value="PA14_dom"/>
</dbReference>
<dbReference type="InterPro" id="IPR002772">
    <property type="entry name" value="Glyco_hydro_3_C"/>
</dbReference>
<comment type="catalytic activity">
    <reaction evidence="1 6">
        <text>Hydrolysis of terminal, non-reducing beta-D-glucosyl residues with release of beta-D-glucose.</text>
        <dbReference type="EC" id="3.2.1.21"/>
    </reaction>
</comment>
<keyword evidence="4 6" id="KW-0378">Hydrolase</keyword>
<dbReference type="GO" id="GO:0030245">
    <property type="term" value="P:cellulose catabolic process"/>
    <property type="evidence" value="ECO:0007669"/>
    <property type="project" value="UniProtKB-UniPathway"/>
</dbReference>
<organism evidence="8 9">
    <name type="scientific">Agrocybe pediades</name>
    <dbReference type="NCBI Taxonomy" id="84607"/>
    <lineage>
        <taxon>Eukaryota</taxon>
        <taxon>Fungi</taxon>
        <taxon>Dikarya</taxon>
        <taxon>Basidiomycota</taxon>
        <taxon>Agaricomycotina</taxon>
        <taxon>Agaricomycetes</taxon>
        <taxon>Agaricomycetidae</taxon>
        <taxon>Agaricales</taxon>
        <taxon>Agaricineae</taxon>
        <taxon>Strophariaceae</taxon>
        <taxon>Agrocybe</taxon>
    </lineage>
</organism>
<dbReference type="Proteomes" id="UP000521872">
    <property type="component" value="Unassembled WGS sequence"/>
</dbReference>
<dbReference type="EMBL" id="JAACJL010000044">
    <property type="protein sequence ID" value="KAF4614687.1"/>
    <property type="molecule type" value="Genomic_DNA"/>
</dbReference>
<name>A0A8H4QP04_9AGAR</name>
<feature type="domain" description="PA14" evidence="7">
    <location>
        <begin position="404"/>
        <end position="588"/>
    </location>
</feature>
<evidence type="ECO:0000259" key="7">
    <source>
        <dbReference type="PROSITE" id="PS51820"/>
    </source>
</evidence>
<keyword evidence="6" id="KW-0119">Carbohydrate metabolism</keyword>
<dbReference type="EC" id="3.2.1.21" evidence="3 6"/>
<evidence type="ECO:0000256" key="5">
    <source>
        <dbReference type="ARBA" id="ARBA00023295"/>
    </source>
</evidence>
<evidence type="ECO:0000256" key="6">
    <source>
        <dbReference type="RuleBase" id="RU361161"/>
    </source>
</evidence>
<dbReference type="SMART" id="SM00758">
    <property type="entry name" value="PA14"/>
    <property type="match status" value="1"/>
</dbReference>
<proteinExistence type="inferred from homology"/>
<dbReference type="InterPro" id="IPR013783">
    <property type="entry name" value="Ig-like_fold"/>
</dbReference>
<dbReference type="Pfam" id="PF00933">
    <property type="entry name" value="Glyco_hydro_3"/>
    <property type="match status" value="1"/>
</dbReference>
<dbReference type="Gene3D" id="2.60.120.260">
    <property type="entry name" value="Galactose-binding domain-like"/>
    <property type="match status" value="1"/>
</dbReference>
<dbReference type="InterPro" id="IPR050288">
    <property type="entry name" value="Cellulose_deg_GH3"/>
</dbReference>
<dbReference type="SUPFAM" id="SSF51445">
    <property type="entry name" value="(Trans)glycosidases"/>
    <property type="match status" value="1"/>
</dbReference>
<accession>A0A8H4QP04</accession>
<protein>
    <recommendedName>
        <fullName evidence="3 6">beta-glucosidase</fullName>
        <ecNumber evidence="3 6">3.2.1.21</ecNumber>
    </recommendedName>
</protein>
<comment type="pathway">
    <text evidence="6">Glycan metabolism; cellulose degradation.</text>
</comment>
<dbReference type="UniPathway" id="UPA00696"/>
<dbReference type="SUPFAM" id="SSF52279">
    <property type="entry name" value="Beta-D-glucan exohydrolase, C-terminal domain"/>
    <property type="match status" value="1"/>
</dbReference>
<dbReference type="PROSITE" id="PS00775">
    <property type="entry name" value="GLYCOSYL_HYDROL_F3"/>
    <property type="match status" value="1"/>
</dbReference>
<sequence>MSFLDAHIPDLVKQLKVEEKISLLGAPNWWNTTAIERLAIPSIRMSDGPNGVRGSSHFVPTPAQCLPCATALASTFDQDLVESVGDFLAQETKLKSSVVLLAPTCNIQRTPLGGRAFESFSEDPHLSGSLVVAYVHGLQKQGVAATVKHFVGNDQEDERTAADSVMSDRALREIYLYPFMLAQKQAQPAAIMTSYGRIKAIHCSENKELLTNILRKEWGFAGVVISDWFGTYGVDQPLNAGLDLEMPGPPRWRTTSLVLHCLSAKKLSMSTLDERVTTLLTFVQKQARRNKDIVYGDGVERSRDTPEMRQFCRKVAAEGIVLLKNENNLLPLSGKPLNIAVIGPNVKERVISGGGSAALKATYVVTPWSGILAGAPSNYKIQYHVGCYAHKYLPTLENNLKTPRGEPGWLCTFFAHDENGEISHPVQQFILNDTRVKLNDFLPKGLTETWSIKLEGKLTFDKTAPYELGLTVAGLSLTNPAYVDVNLLSDVSVGRAKLWVDGALTIDNWTKQTPGDFFYGQGTIEEKATINLTAGKSVDVLVLYTNTAPPDGEDENGEGRLSQPALMRGVRLGGCEKIDGNEAIEEAVAIARNVDAVILVGGLTPEWESEGFDRPSLRLPGRQDELFEKVAEANPNTIVCIQAGSAVSMPWISKVNSLLQAWYSGNEAGNAIADVVFGKVNPSGRLPLTFPARIEDVPAHLNHRSENGKIHYREDLFVGYKHYQARNIAPLFAFGFGLSYTRFSLAELCMKQVTPYTGPDTLQLDVAVTVRNEGDRIGSEVVQLYVSFPEIGLTTPKYQLKGFAKARDLQVGASREVIIRLDKYAFSFWDENEGVWQIARGKYGIHIGTSSDNLVVEGYFESAESHTWSGL</sequence>
<evidence type="ECO:0000256" key="1">
    <source>
        <dbReference type="ARBA" id="ARBA00000448"/>
    </source>
</evidence>
<dbReference type="InterPro" id="IPR026891">
    <property type="entry name" value="Fn3-like"/>
</dbReference>
<dbReference type="SMART" id="SM01217">
    <property type="entry name" value="Fn3_like"/>
    <property type="match status" value="1"/>
</dbReference>
<dbReference type="PANTHER" id="PTHR42715:SF27">
    <property type="entry name" value="BETA-GLUCOSIDASE-RELATED"/>
    <property type="match status" value="1"/>
</dbReference>
<dbReference type="Pfam" id="PF14310">
    <property type="entry name" value="Fn3-like"/>
    <property type="match status" value="1"/>
</dbReference>
<dbReference type="InterPro" id="IPR036962">
    <property type="entry name" value="Glyco_hydro_3_N_sf"/>
</dbReference>
<evidence type="ECO:0000256" key="3">
    <source>
        <dbReference type="ARBA" id="ARBA00012744"/>
    </source>
</evidence>
<dbReference type="Pfam" id="PF01915">
    <property type="entry name" value="Glyco_hydro_3_C"/>
    <property type="match status" value="1"/>
</dbReference>
<evidence type="ECO:0000313" key="8">
    <source>
        <dbReference type="EMBL" id="KAF4614687.1"/>
    </source>
</evidence>
<keyword evidence="6" id="KW-0624">Polysaccharide degradation</keyword>